<dbReference type="InterPro" id="IPR002058">
    <property type="entry name" value="PAP_assoc"/>
</dbReference>
<dbReference type="GO" id="GO:0031123">
    <property type="term" value="P:RNA 3'-end processing"/>
    <property type="evidence" value="ECO:0007669"/>
    <property type="project" value="TreeGrafter"/>
</dbReference>
<dbReference type="Proteomes" id="UP000770661">
    <property type="component" value="Unassembled WGS sequence"/>
</dbReference>
<comment type="caution">
    <text evidence="5">The sequence shown here is derived from an EMBL/GenBank/DDBJ whole genome shotgun (WGS) entry which is preliminary data.</text>
</comment>
<dbReference type="Pfam" id="PF03828">
    <property type="entry name" value="PAP_assoc"/>
    <property type="match status" value="1"/>
</dbReference>
<dbReference type="GO" id="GO:0005730">
    <property type="term" value="C:nucleolus"/>
    <property type="evidence" value="ECO:0007669"/>
    <property type="project" value="TreeGrafter"/>
</dbReference>
<dbReference type="OrthoDB" id="273917at2759"/>
<protein>
    <submittedName>
        <fullName evidence="5">Non-canonical poly(A) RNA polymerase protein Trf4-1</fullName>
    </submittedName>
</protein>
<evidence type="ECO:0000259" key="4">
    <source>
        <dbReference type="Pfam" id="PF03828"/>
    </source>
</evidence>
<dbReference type="GO" id="GO:1990817">
    <property type="term" value="F:poly(A) RNA polymerase activity"/>
    <property type="evidence" value="ECO:0007669"/>
    <property type="project" value="InterPro"/>
</dbReference>
<keyword evidence="1" id="KW-0479">Metal-binding</keyword>
<gene>
    <name evidence="5" type="primary">Trf4-1_1</name>
    <name evidence="5" type="ORF">GWK47_022313</name>
</gene>
<dbReference type="PANTHER" id="PTHR23092:SF15">
    <property type="entry name" value="INACTIVE NON-CANONICAL POLY(A) RNA POLYMERASE PROTEIN TRF4-2-RELATED"/>
    <property type="match status" value="1"/>
</dbReference>
<dbReference type="SUPFAM" id="SSF81631">
    <property type="entry name" value="PAP/OAS1 substrate-binding domain"/>
    <property type="match status" value="1"/>
</dbReference>
<dbReference type="Gene3D" id="1.10.1410.10">
    <property type="match status" value="1"/>
</dbReference>
<dbReference type="GO" id="GO:0046872">
    <property type="term" value="F:metal ion binding"/>
    <property type="evidence" value="ECO:0007669"/>
    <property type="project" value="UniProtKB-KW"/>
</dbReference>
<name>A0A8J4XMZ1_CHIOP</name>
<feature type="domain" description="PAP-associated" evidence="4">
    <location>
        <begin position="18"/>
        <end position="76"/>
    </location>
</feature>
<keyword evidence="2" id="KW-0460">Magnesium</keyword>
<dbReference type="GO" id="GO:0043634">
    <property type="term" value="P:polyadenylation-dependent ncRNA catabolic process"/>
    <property type="evidence" value="ECO:0007669"/>
    <property type="project" value="TreeGrafter"/>
</dbReference>
<accession>A0A8J4XMZ1</accession>
<evidence type="ECO:0000313" key="6">
    <source>
        <dbReference type="Proteomes" id="UP000770661"/>
    </source>
</evidence>
<evidence type="ECO:0000313" key="5">
    <source>
        <dbReference type="EMBL" id="KAG0710667.1"/>
    </source>
</evidence>
<reference evidence="5" key="1">
    <citation type="submission" date="2020-07" db="EMBL/GenBank/DDBJ databases">
        <title>The High-quality genome of the commercially important snow crab, Chionoecetes opilio.</title>
        <authorList>
            <person name="Jeong J.-H."/>
            <person name="Ryu S."/>
        </authorList>
    </citation>
    <scope>NUCLEOTIDE SEQUENCE</scope>
    <source>
        <strain evidence="5">MADBK_172401_WGS</strain>
        <tissue evidence="5">Digestive gland</tissue>
    </source>
</reference>
<evidence type="ECO:0000256" key="3">
    <source>
        <dbReference type="SAM" id="MobiDB-lite"/>
    </source>
</evidence>
<sequence>MATSLLQLQVSEEDQQDLGRVVVRFFNFYGHVFPYTKGISVLKGGRYLRIEDVPTEMPGNHRRSPLCIQDPLTLSNDVGRSSYRIWDVQKAFQHAFSVLRLALNAPEPCAAPCSLLGQLLEGYSPPQRVMPDMRPERQAPQREHGK</sequence>
<dbReference type="PANTHER" id="PTHR23092">
    <property type="entry name" value="POLY(A) RNA POLYMERASE"/>
    <property type="match status" value="1"/>
</dbReference>
<dbReference type="GO" id="GO:0031499">
    <property type="term" value="C:TRAMP complex"/>
    <property type="evidence" value="ECO:0007669"/>
    <property type="project" value="TreeGrafter"/>
</dbReference>
<organism evidence="5 6">
    <name type="scientific">Chionoecetes opilio</name>
    <name type="common">Atlantic snow crab</name>
    <name type="synonym">Cancer opilio</name>
    <dbReference type="NCBI Taxonomy" id="41210"/>
    <lineage>
        <taxon>Eukaryota</taxon>
        <taxon>Metazoa</taxon>
        <taxon>Ecdysozoa</taxon>
        <taxon>Arthropoda</taxon>
        <taxon>Crustacea</taxon>
        <taxon>Multicrustacea</taxon>
        <taxon>Malacostraca</taxon>
        <taxon>Eumalacostraca</taxon>
        <taxon>Eucarida</taxon>
        <taxon>Decapoda</taxon>
        <taxon>Pleocyemata</taxon>
        <taxon>Brachyura</taxon>
        <taxon>Eubrachyura</taxon>
        <taxon>Majoidea</taxon>
        <taxon>Majidae</taxon>
        <taxon>Chionoecetes</taxon>
    </lineage>
</organism>
<feature type="compositionally biased region" description="Basic and acidic residues" evidence="3">
    <location>
        <begin position="131"/>
        <end position="146"/>
    </location>
</feature>
<evidence type="ECO:0000256" key="2">
    <source>
        <dbReference type="ARBA" id="ARBA00022842"/>
    </source>
</evidence>
<dbReference type="GO" id="GO:0003729">
    <property type="term" value="F:mRNA binding"/>
    <property type="evidence" value="ECO:0007669"/>
    <property type="project" value="TreeGrafter"/>
</dbReference>
<dbReference type="AlphaFoldDB" id="A0A8J4XMZ1"/>
<dbReference type="EMBL" id="JACEEZ010023967">
    <property type="protein sequence ID" value="KAG0710667.1"/>
    <property type="molecule type" value="Genomic_DNA"/>
</dbReference>
<evidence type="ECO:0000256" key="1">
    <source>
        <dbReference type="ARBA" id="ARBA00022723"/>
    </source>
</evidence>
<feature type="region of interest" description="Disordered" evidence="3">
    <location>
        <begin position="126"/>
        <end position="146"/>
    </location>
</feature>
<proteinExistence type="predicted"/>
<dbReference type="InterPro" id="IPR045862">
    <property type="entry name" value="Trf4-like"/>
</dbReference>
<keyword evidence="6" id="KW-1185">Reference proteome</keyword>